<keyword evidence="2" id="KW-0963">Cytoplasm</keyword>
<keyword evidence="3" id="KW-1005">Bacterial flagellum biogenesis</keyword>
<evidence type="ECO:0000256" key="2">
    <source>
        <dbReference type="ARBA" id="ARBA00022490"/>
    </source>
</evidence>
<dbReference type="EMBL" id="AP019782">
    <property type="protein sequence ID" value="BBL71593.1"/>
    <property type="molecule type" value="Genomic_DNA"/>
</dbReference>
<dbReference type="Proteomes" id="UP000824988">
    <property type="component" value="Chromosome"/>
</dbReference>
<evidence type="ECO:0000313" key="6">
    <source>
        <dbReference type="EMBL" id="BBL71593.1"/>
    </source>
</evidence>
<protein>
    <recommendedName>
        <fullName evidence="5">Flagellar protein FliT</fullName>
    </recommendedName>
</protein>
<keyword evidence="4" id="KW-0143">Chaperone</keyword>
<dbReference type="GO" id="GO:0044781">
    <property type="term" value="P:bacterial-type flagellum organization"/>
    <property type="evidence" value="ECO:0007669"/>
    <property type="project" value="UniProtKB-KW"/>
</dbReference>
<evidence type="ECO:0000256" key="5">
    <source>
        <dbReference type="ARBA" id="ARBA00093797"/>
    </source>
</evidence>
<evidence type="ECO:0000256" key="3">
    <source>
        <dbReference type="ARBA" id="ARBA00022795"/>
    </source>
</evidence>
<dbReference type="Pfam" id="PF05400">
    <property type="entry name" value="FliT"/>
    <property type="match status" value="1"/>
</dbReference>
<organism evidence="6 7">
    <name type="scientific">Methylogaea oryzae</name>
    <dbReference type="NCBI Taxonomy" id="1295382"/>
    <lineage>
        <taxon>Bacteria</taxon>
        <taxon>Pseudomonadati</taxon>
        <taxon>Pseudomonadota</taxon>
        <taxon>Gammaproteobacteria</taxon>
        <taxon>Methylococcales</taxon>
        <taxon>Methylococcaceae</taxon>
        <taxon>Methylogaea</taxon>
    </lineage>
</organism>
<dbReference type="KEGG" id="moz:MoryE10_21990"/>
<dbReference type="Gene3D" id="1.20.58.380">
    <property type="entry name" value="Flagellar protein flit"/>
    <property type="match status" value="1"/>
</dbReference>
<evidence type="ECO:0000256" key="1">
    <source>
        <dbReference type="ARBA" id="ARBA00004514"/>
    </source>
</evidence>
<evidence type="ECO:0000256" key="4">
    <source>
        <dbReference type="ARBA" id="ARBA00023186"/>
    </source>
</evidence>
<keyword evidence="7" id="KW-1185">Reference proteome</keyword>
<dbReference type="InterPro" id="IPR008622">
    <property type="entry name" value="FliT"/>
</dbReference>
<accession>A0A8D5AHL5</accession>
<proteinExistence type="predicted"/>
<comment type="subcellular location">
    <subcellularLocation>
        <location evidence="1">Cytoplasm</location>
        <location evidence="1">Cytosol</location>
    </subcellularLocation>
</comment>
<evidence type="ECO:0000313" key="7">
    <source>
        <dbReference type="Proteomes" id="UP000824988"/>
    </source>
</evidence>
<dbReference type="AlphaFoldDB" id="A0A8D5AHL5"/>
<reference evidence="6" key="1">
    <citation type="submission" date="2019-06" db="EMBL/GenBank/DDBJ databases">
        <title>Complete genome sequence of Methylogaea oryzae strain JCM16910.</title>
        <authorList>
            <person name="Asakawa S."/>
        </authorList>
    </citation>
    <scope>NUCLEOTIDE SEQUENCE</scope>
    <source>
        <strain evidence="6">E10</strain>
    </source>
</reference>
<gene>
    <name evidence="6" type="ORF">MoryE10_21990</name>
</gene>
<name>A0A8D5AHL5_9GAMM</name>
<sequence>MRVAEESALSERVGRVLELSSRALALASGEESGQWEALAEVVAERQSAIESVFALPLVESDFPKVREMAESIRETDAEIFLLVKQKKQSIAQQSVALALGQLARSAYLASENDNL</sequence>